<dbReference type="PANTHER" id="PTHR47506">
    <property type="entry name" value="TRANSCRIPTIONAL REGULATORY PROTEIN"/>
    <property type="match status" value="1"/>
</dbReference>
<dbReference type="SUPFAM" id="SSF46689">
    <property type="entry name" value="Homeodomain-like"/>
    <property type="match status" value="2"/>
</dbReference>
<dbReference type="InterPro" id="IPR009057">
    <property type="entry name" value="Homeodomain-like_sf"/>
</dbReference>
<dbReference type="Gene3D" id="1.10.357.10">
    <property type="entry name" value="Tetracycline Repressor, domain 2"/>
    <property type="match status" value="2"/>
</dbReference>
<organism evidence="6 7">
    <name type="scientific">Novosphingobium album</name>
    <name type="common">ex Liu et al. 2023</name>
    <dbReference type="NCBI Taxonomy" id="3031130"/>
    <lineage>
        <taxon>Bacteria</taxon>
        <taxon>Pseudomonadati</taxon>
        <taxon>Pseudomonadota</taxon>
        <taxon>Alphaproteobacteria</taxon>
        <taxon>Sphingomonadales</taxon>
        <taxon>Sphingomonadaceae</taxon>
        <taxon>Novosphingobium</taxon>
    </lineage>
</organism>
<protein>
    <submittedName>
        <fullName evidence="6">TetR family transcriptional regulator</fullName>
    </submittedName>
</protein>
<accession>A0ABT5WN83</accession>
<evidence type="ECO:0000256" key="1">
    <source>
        <dbReference type="ARBA" id="ARBA00023015"/>
    </source>
</evidence>
<evidence type="ECO:0000313" key="7">
    <source>
        <dbReference type="Proteomes" id="UP001216253"/>
    </source>
</evidence>
<evidence type="ECO:0000313" key="6">
    <source>
        <dbReference type="EMBL" id="MDE8651503.1"/>
    </source>
</evidence>
<evidence type="ECO:0000259" key="5">
    <source>
        <dbReference type="PROSITE" id="PS50977"/>
    </source>
</evidence>
<evidence type="ECO:0000256" key="3">
    <source>
        <dbReference type="ARBA" id="ARBA00023163"/>
    </source>
</evidence>
<dbReference type="Proteomes" id="UP001216253">
    <property type="component" value="Unassembled WGS sequence"/>
</dbReference>
<feature type="domain" description="HTH tetR-type" evidence="5">
    <location>
        <begin position="225"/>
        <end position="285"/>
    </location>
</feature>
<dbReference type="InterPro" id="IPR001647">
    <property type="entry name" value="HTH_TetR"/>
</dbReference>
<name>A0ABT5WN83_9SPHN</name>
<feature type="domain" description="HTH tetR-type" evidence="5">
    <location>
        <begin position="13"/>
        <end position="73"/>
    </location>
</feature>
<keyword evidence="2 4" id="KW-0238">DNA-binding</keyword>
<dbReference type="PANTHER" id="PTHR47506:SF6">
    <property type="entry name" value="HTH-TYPE TRANSCRIPTIONAL REPRESSOR NEMR"/>
    <property type="match status" value="1"/>
</dbReference>
<reference evidence="6 7" key="1">
    <citation type="submission" date="2023-03" db="EMBL/GenBank/DDBJ databases">
        <title>NovoSphingobium album sp. nov. isolated from polycyclic aromatic hydrocarbons- and heavy-metal polluted soil.</title>
        <authorList>
            <person name="Liu Z."/>
            <person name="Wang K."/>
        </authorList>
    </citation>
    <scope>NUCLEOTIDE SEQUENCE [LARGE SCALE GENOMIC DNA]</scope>
    <source>
        <strain evidence="6 7">H3SJ31-1</strain>
    </source>
</reference>
<proteinExistence type="predicted"/>
<comment type="caution">
    <text evidence="6">The sequence shown here is derived from an EMBL/GenBank/DDBJ whole genome shotgun (WGS) entry which is preliminary data.</text>
</comment>
<sequence length="411" mass="44937">MKDAAVSSESKEIPSPDRLIQTVLAIWETHGNAGTSVRSVAQATGLPVSSIYYHFGDMERLFFAAQDSARAAAEQWCAAHLDTFADAGALGAEALPALMAALIDDWSHAHRRLAFAWRECQIMAARDARYMPALQRWQALWQGFWQNVCARCGLPEHGELTYHLFDGESLLHLTQWRRAVDRACLEETCRGWGEWLAGRLVDEGPWRRFARTEASRLMPALSISGVVPEQVAAAAADTVAELGVSGLTHRAVARQAGLSLGVVSYNFRTSAELLRAAFEMIYRRVLPFTPQEHVTRTIEEHGIRLIDKLVDQTAPTDRLLAFDELLIAVARDPGLKPLSAQLRYLRGQTSRGLLEALLGPGCAVSPLDAALFSGLGSGQRRAAVGIAPEAARGHARDSMVRLLELLGPESG</sequence>
<keyword evidence="1" id="KW-0805">Transcription regulation</keyword>
<keyword evidence="3" id="KW-0804">Transcription</keyword>
<dbReference type="Pfam" id="PF00440">
    <property type="entry name" value="TetR_N"/>
    <property type="match status" value="1"/>
</dbReference>
<keyword evidence="7" id="KW-1185">Reference proteome</keyword>
<feature type="DNA-binding region" description="H-T-H motif" evidence="4">
    <location>
        <begin position="36"/>
        <end position="55"/>
    </location>
</feature>
<dbReference type="EMBL" id="JARESE010000019">
    <property type="protein sequence ID" value="MDE8651503.1"/>
    <property type="molecule type" value="Genomic_DNA"/>
</dbReference>
<dbReference type="RefSeq" id="WP_275227600.1">
    <property type="nucleotide sequence ID" value="NZ_JARESE010000019.1"/>
</dbReference>
<dbReference type="PROSITE" id="PS50977">
    <property type="entry name" value="HTH_TETR_2"/>
    <property type="match status" value="2"/>
</dbReference>
<gene>
    <name evidence="6" type="ORF">PYV00_07200</name>
</gene>
<feature type="DNA-binding region" description="H-T-H motif" evidence="4">
    <location>
        <begin position="248"/>
        <end position="267"/>
    </location>
</feature>
<evidence type="ECO:0000256" key="2">
    <source>
        <dbReference type="ARBA" id="ARBA00023125"/>
    </source>
</evidence>
<evidence type="ECO:0000256" key="4">
    <source>
        <dbReference type="PROSITE-ProRule" id="PRU00335"/>
    </source>
</evidence>